<evidence type="ECO:0000313" key="3">
    <source>
        <dbReference type="EMBL" id="OAM73256.1"/>
    </source>
</evidence>
<dbReference type="InterPro" id="IPR003346">
    <property type="entry name" value="Transposase_20"/>
</dbReference>
<dbReference type="PANTHER" id="PTHR33055:SF3">
    <property type="entry name" value="PUTATIVE TRANSPOSASE FOR IS117-RELATED"/>
    <property type="match status" value="1"/>
</dbReference>
<evidence type="ECO:0000259" key="1">
    <source>
        <dbReference type="Pfam" id="PF01548"/>
    </source>
</evidence>
<feature type="domain" description="Transposase IS116/IS110/IS902 C-terminal" evidence="2">
    <location>
        <begin position="213"/>
        <end position="288"/>
    </location>
</feature>
<dbReference type="GO" id="GO:0004803">
    <property type="term" value="F:transposase activity"/>
    <property type="evidence" value="ECO:0007669"/>
    <property type="project" value="InterPro"/>
</dbReference>
<evidence type="ECO:0000313" key="4">
    <source>
        <dbReference type="Proteomes" id="UP000078389"/>
    </source>
</evidence>
<dbReference type="InterPro" id="IPR047650">
    <property type="entry name" value="Transpos_IS110"/>
</dbReference>
<dbReference type="NCBIfam" id="NF033542">
    <property type="entry name" value="transpos_IS110"/>
    <property type="match status" value="1"/>
</dbReference>
<protein>
    <submittedName>
        <fullName evidence="3">Transposase</fullName>
    </submittedName>
</protein>
<sequence>MGHYVGIDVGLRSSSLCIIDEQGKVCLEREVASEIEAIADAVRGFAEHVDGVALETGNLTPWLTAGLRAEGFRVVVMEARQVKTTLSSLRNKTDRNDARGIAQILRTGWYREVHVKSLESQRLKTLLAARKALLRRRIDLENEVRGLLKVYGFKLPAQIYHARFDDMARQAVMADPALAEALGPLLDARGHLYRAFLEIDKRVRSIAHDDPICQLLMSAPGIGFIAALTFKAAVDDPKRFRRSKTVAAHFGLTPRRYQSGEKDNPGHISKAGDVEVRSAMFLAANTIMNGRGKPSSLRSFGARLARRKGRKRAMVAVARKLAVVLHAMWTDGTLFCNVEKEALA</sequence>
<dbReference type="Proteomes" id="UP000078389">
    <property type="component" value="Unassembled WGS sequence"/>
</dbReference>
<name>A0A178HMR8_9HYPH</name>
<keyword evidence="4" id="KW-1185">Reference proteome</keyword>
<comment type="caution">
    <text evidence="3">The sequence shown here is derived from an EMBL/GenBank/DDBJ whole genome shotgun (WGS) entry which is preliminary data.</text>
</comment>
<dbReference type="STRING" id="1770058.A3840_18490"/>
<dbReference type="GO" id="GO:0003677">
    <property type="term" value="F:DNA binding"/>
    <property type="evidence" value="ECO:0007669"/>
    <property type="project" value="InterPro"/>
</dbReference>
<dbReference type="InterPro" id="IPR002525">
    <property type="entry name" value="Transp_IS110-like_N"/>
</dbReference>
<dbReference type="OrthoDB" id="7410629at2"/>
<accession>A0A178HMR8</accession>
<feature type="domain" description="Transposase IS110-like N-terminal" evidence="1">
    <location>
        <begin position="5"/>
        <end position="151"/>
    </location>
</feature>
<dbReference type="GO" id="GO:0006313">
    <property type="term" value="P:DNA transposition"/>
    <property type="evidence" value="ECO:0007669"/>
    <property type="project" value="InterPro"/>
</dbReference>
<dbReference type="EMBL" id="LVVY01000143">
    <property type="protein sequence ID" value="OAM73256.1"/>
    <property type="molecule type" value="Genomic_DNA"/>
</dbReference>
<dbReference type="Pfam" id="PF01548">
    <property type="entry name" value="DEDD_Tnp_IS110"/>
    <property type="match status" value="1"/>
</dbReference>
<dbReference type="Pfam" id="PF02371">
    <property type="entry name" value="Transposase_20"/>
    <property type="match status" value="1"/>
</dbReference>
<gene>
    <name evidence="3" type="ORF">A3840_18490</name>
</gene>
<reference evidence="3 4" key="1">
    <citation type="submission" date="2016-03" db="EMBL/GenBank/DDBJ databases">
        <title>Genome sequencing of Devosia sp. S37.</title>
        <authorList>
            <person name="Mohd Nor M."/>
        </authorList>
    </citation>
    <scope>NUCLEOTIDE SEQUENCE [LARGE SCALE GENOMIC DNA]</scope>
    <source>
        <strain evidence="3 4">S37</strain>
    </source>
</reference>
<dbReference type="PANTHER" id="PTHR33055">
    <property type="entry name" value="TRANSPOSASE FOR INSERTION SEQUENCE ELEMENT IS1111A"/>
    <property type="match status" value="1"/>
</dbReference>
<dbReference type="AlphaFoldDB" id="A0A178HMR8"/>
<evidence type="ECO:0000259" key="2">
    <source>
        <dbReference type="Pfam" id="PF02371"/>
    </source>
</evidence>
<organism evidence="3 4">
    <name type="scientific">Devosia elaeis</name>
    <dbReference type="NCBI Taxonomy" id="1770058"/>
    <lineage>
        <taxon>Bacteria</taxon>
        <taxon>Pseudomonadati</taxon>
        <taxon>Pseudomonadota</taxon>
        <taxon>Alphaproteobacteria</taxon>
        <taxon>Hyphomicrobiales</taxon>
        <taxon>Devosiaceae</taxon>
        <taxon>Devosia</taxon>
    </lineage>
</organism>
<proteinExistence type="predicted"/>